<evidence type="ECO:0000313" key="2">
    <source>
        <dbReference type="EMBL" id="ETV66044.1"/>
    </source>
</evidence>
<organism evidence="2">
    <name type="scientific">Aphanomyces astaci</name>
    <name type="common">Crayfish plague agent</name>
    <dbReference type="NCBI Taxonomy" id="112090"/>
    <lineage>
        <taxon>Eukaryota</taxon>
        <taxon>Sar</taxon>
        <taxon>Stramenopiles</taxon>
        <taxon>Oomycota</taxon>
        <taxon>Saprolegniomycetes</taxon>
        <taxon>Saprolegniales</taxon>
        <taxon>Verrucalvaceae</taxon>
        <taxon>Aphanomyces</taxon>
    </lineage>
</organism>
<feature type="compositionally biased region" description="Polar residues" evidence="1">
    <location>
        <begin position="120"/>
        <end position="154"/>
    </location>
</feature>
<sequence>MSTAPSGRMLNDSAYPTTLVTTPPCFLMYFWVHPPPATPTTLSVPLVAHAWVVDFRSASTLNAFATLFSKRPPWKRFPDRMDPATWTWWRSMSTDASAPPAYLSLPRLSGTKKPPPPAIASTSKARPHSTLNSACAPPSKNTYSRLSTQSSSGRHWSGSAFLMSLVASVGCSMKDLSTLNAECTDRSPQDSLHSAPSVWRVKDESMEKLISVASEIHWAKLVTNSSVSSFSLAM</sequence>
<accession>W4FGQ8</accession>
<dbReference type="AlphaFoldDB" id="W4FGQ8"/>
<proteinExistence type="predicted"/>
<dbReference type="RefSeq" id="XP_009844473.1">
    <property type="nucleotide sequence ID" value="XM_009846171.1"/>
</dbReference>
<protein>
    <submittedName>
        <fullName evidence="2">Uncharacterized protein</fullName>
    </submittedName>
</protein>
<gene>
    <name evidence="2" type="ORF">H257_17384</name>
</gene>
<reference evidence="2" key="1">
    <citation type="submission" date="2013-12" db="EMBL/GenBank/DDBJ databases">
        <title>The Genome Sequence of Aphanomyces astaci APO3.</title>
        <authorList>
            <consortium name="The Broad Institute Genomics Platform"/>
            <person name="Russ C."/>
            <person name="Tyler B."/>
            <person name="van West P."/>
            <person name="Dieguez-Uribeondo J."/>
            <person name="Young S.K."/>
            <person name="Zeng Q."/>
            <person name="Gargeya S."/>
            <person name="Fitzgerald M."/>
            <person name="Abouelleil A."/>
            <person name="Alvarado L."/>
            <person name="Chapman S.B."/>
            <person name="Gainer-Dewar J."/>
            <person name="Goldberg J."/>
            <person name="Griggs A."/>
            <person name="Gujja S."/>
            <person name="Hansen M."/>
            <person name="Howarth C."/>
            <person name="Imamovic A."/>
            <person name="Ireland A."/>
            <person name="Larimer J."/>
            <person name="McCowan C."/>
            <person name="Murphy C."/>
            <person name="Pearson M."/>
            <person name="Poon T.W."/>
            <person name="Priest M."/>
            <person name="Roberts A."/>
            <person name="Saif S."/>
            <person name="Shea T."/>
            <person name="Sykes S."/>
            <person name="Wortman J."/>
            <person name="Nusbaum C."/>
            <person name="Birren B."/>
        </authorList>
    </citation>
    <scope>NUCLEOTIDE SEQUENCE [LARGE SCALE GENOMIC DNA]</scope>
    <source>
        <strain evidence="2">APO3</strain>
    </source>
</reference>
<evidence type="ECO:0000256" key="1">
    <source>
        <dbReference type="SAM" id="MobiDB-lite"/>
    </source>
</evidence>
<name>W4FGQ8_APHAT</name>
<dbReference type="EMBL" id="KI913218">
    <property type="protein sequence ID" value="ETV66044.1"/>
    <property type="molecule type" value="Genomic_DNA"/>
</dbReference>
<dbReference type="GeneID" id="20819380"/>
<feature type="region of interest" description="Disordered" evidence="1">
    <location>
        <begin position="106"/>
        <end position="154"/>
    </location>
</feature>
<dbReference type="VEuPathDB" id="FungiDB:H257_17384"/>